<comment type="caution">
    <text evidence="2">The sequence shown here is derived from an EMBL/GenBank/DDBJ whole genome shotgun (WGS) entry which is preliminary data.</text>
</comment>
<keyword evidence="3" id="KW-1185">Reference proteome</keyword>
<accession>A0A4Z2H6Z0</accession>
<evidence type="ECO:0000313" key="2">
    <source>
        <dbReference type="EMBL" id="TNN61687.1"/>
    </source>
</evidence>
<name>A0A4Z2H6Z0_9TELE</name>
<dbReference type="EMBL" id="SRLO01000311">
    <property type="protein sequence ID" value="TNN61687.1"/>
    <property type="molecule type" value="Genomic_DNA"/>
</dbReference>
<feature type="compositionally biased region" description="Basic and acidic residues" evidence="1">
    <location>
        <begin position="36"/>
        <end position="69"/>
    </location>
</feature>
<dbReference type="AlphaFoldDB" id="A0A4Z2H6Z0"/>
<evidence type="ECO:0000256" key="1">
    <source>
        <dbReference type="SAM" id="MobiDB-lite"/>
    </source>
</evidence>
<protein>
    <submittedName>
        <fullName evidence="2">Uncharacterized protein</fullName>
    </submittedName>
</protein>
<gene>
    <name evidence="2" type="ORF">EYF80_028117</name>
</gene>
<proteinExistence type="predicted"/>
<dbReference type="Proteomes" id="UP000314294">
    <property type="component" value="Unassembled WGS sequence"/>
</dbReference>
<reference evidence="2 3" key="1">
    <citation type="submission" date="2019-03" db="EMBL/GenBank/DDBJ databases">
        <title>First draft genome of Liparis tanakae, snailfish: a comprehensive survey of snailfish specific genes.</title>
        <authorList>
            <person name="Kim W."/>
            <person name="Song I."/>
            <person name="Jeong J.-H."/>
            <person name="Kim D."/>
            <person name="Kim S."/>
            <person name="Ryu S."/>
            <person name="Song J.Y."/>
            <person name="Lee S.K."/>
        </authorList>
    </citation>
    <scope>NUCLEOTIDE SEQUENCE [LARGE SCALE GENOMIC DNA]</scope>
    <source>
        <tissue evidence="2">Muscle</tissue>
    </source>
</reference>
<feature type="region of interest" description="Disordered" evidence="1">
    <location>
        <begin position="26"/>
        <end position="69"/>
    </location>
</feature>
<evidence type="ECO:0000313" key="3">
    <source>
        <dbReference type="Proteomes" id="UP000314294"/>
    </source>
</evidence>
<organism evidence="2 3">
    <name type="scientific">Liparis tanakae</name>
    <name type="common">Tanaka's snailfish</name>
    <dbReference type="NCBI Taxonomy" id="230148"/>
    <lineage>
        <taxon>Eukaryota</taxon>
        <taxon>Metazoa</taxon>
        <taxon>Chordata</taxon>
        <taxon>Craniata</taxon>
        <taxon>Vertebrata</taxon>
        <taxon>Euteleostomi</taxon>
        <taxon>Actinopterygii</taxon>
        <taxon>Neopterygii</taxon>
        <taxon>Teleostei</taxon>
        <taxon>Neoteleostei</taxon>
        <taxon>Acanthomorphata</taxon>
        <taxon>Eupercaria</taxon>
        <taxon>Perciformes</taxon>
        <taxon>Cottioidei</taxon>
        <taxon>Cottales</taxon>
        <taxon>Liparidae</taxon>
        <taxon>Liparis</taxon>
    </lineage>
</organism>
<sequence length="69" mass="8119">MSLHYYLQLTLTHCPPSSFHPPSFIYPTGRSRPVSLRKERQSGIRGGNRAEEGWADKDENWRKEKEMEE</sequence>